<dbReference type="PANTHER" id="PTHR30572:SF18">
    <property type="entry name" value="ABC-TYPE MACROLIDE FAMILY EXPORT SYSTEM PERMEASE COMPONENT 2"/>
    <property type="match status" value="1"/>
</dbReference>
<dbReference type="GO" id="GO:0022857">
    <property type="term" value="F:transmembrane transporter activity"/>
    <property type="evidence" value="ECO:0007669"/>
    <property type="project" value="TreeGrafter"/>
</dbReference>
<evidence type="ECO:0000256" key="4">
    <source>
        <dbReference type="ARBA" id="ARBA00022989"/>
    </source>
</evidence>
<dbReference type="PANTHER" id="PTHR30572">
    <property type="entry name" value="MEMBRANE COMPONENT OF TRANSPORTER-RELATED"/>
    <property type="match status" value="1"/>
</dbReference>
<evidence type="ECO:0000256" key="2">
    <source>
        <dbReference type="ARBA" id="ARBA00022475"/>
    </source>
</evidence>
<dbReference type="InterPro" id="IPR003838">
    <property type="entry name" value="ABC3_permease_C"/>
</dbReference>
<evidence type="ECO:0000259" key="7">
    <source>
        <dbReference type="Pfam" id="PF02687"/>
    </source>
</evidence>
<feature type="domain" description="ABC3 transporter permease C-terminal" evidence="7">
    <location>
        <begin position="79"/>
        <end position="190"/>
    </location>
</feature>
<reference evidence="8" key="2">
    <citation type="journal article" date="2021" name="PeerJ">
        <title>Extensive microbial diversity within the chicken gut microbiome revealed by metagenomics and culture.</title>
        <authorList>
            <person name="Gilroy R."/>
            <person name="Ravi A."/>
            <person name="Getino M."/>
            <person name="Pursley I."/>
            <person name="Horton D.L."/>
            <person name="Alikhan N.F."/>
            <person name="Baker D."/>
            <person name="Gharbi K."/>
            <person name="Hall N."/>
            <person name="Watson M."/>
            <person name="Adriaenssens E.M."/>
            <person name="Foster-Nyarko E."/>
            <person name="Jarju S."/>
            <person name="Secka A."/>
            <person name="Antonio M."/>
            <person name="Oren A."/>
            <person name="Chaudhuri R.R."/>
            <person name="La Ragione R."/>
            <person name="Hildebrand F."/>
            <person name="Pallen M.J."/>
        </authorList>
    </citation>
    <scope>NUCLEOTIDE SEQUENCE</scope>
    <source>
        <strain evidence="8">B2-22910</strain>
    </source>
</reference>
<organism evidence="8 9">
    <name type="scientific">Candidatus Cryptobacteroides faecavium</name>
    <dbReference type="NCBI Taxonomy" id="2840762"/>
    <lineage>
        <taxon>Bacteria</taxon>
        <taxon>Pseudomonadati</taxon>
        <taxon>Bacteroidota</taxon>
        <taxon>Bacteroidia</taxon>
        <taxon>Bacteroidales</taxon>
        <taxon>Candidatus Cryptobacteroides</taxon>
    </lineage>
</organism>
<dbReference type="InterPro" id="IPR050250">
    <property type="entry name" value="Macrolide_Exporter_MacB"/>
</dbReference>
<sequence length="198" mass="22159">MQSIFLEQDPVCLLPLPEGFRRLYLTIRFSEITPEALSGAESLLKRLSPENDIILRTYRDDIHESYRDTEHFRNSVLAAAAFMLLIVLAGLVGFVSDEMRRRRKENALRRVNGASAADIQTMMLRNIGKICIPAVLAGLMLAAVAAFRWLQHFPEKIRPHFLLFLATGLVLAAVILACVSLCTFKAAAANPARHLRSE</sequence>
<feature type="transmembrane region" description="Helical" evidence="6">
    <location>
        <begin position="130"/>
        <end position="150"/>
    </location>
</feature>
<gene>
    <name evidence="8" type="ORF">IAB82_06205</name>
</gene>
<dbReference type="Pfam" id="PF02687">
    <property type="entry name" value="FtsX"/>
    <property type="match status" value="1"/>
</dbReference>
<feature type="transmembrane region" description="Helical" evidence="6">
    <location>
        <begin position="76"/>
        <end position="95"/>
    </location>
</feature>
<accession>A0A9D9IF67</accession>
<dbReference type="AlphaFoldDB" id="A0A9D9IF67"/>
<evidence type="ECO:0000256" key="1">
    <source>
        <dbReference type="ARBA" id="ARBA00004651"/>
    </source>
</evidence>
<evidence type="ECO:0000256" key="3">
    <source>
        <dbReference type="ARBA" id="ARBA00022692"/>
    </source>
</evidence>
<evidence type="ECO:0000313" key="9">
    <source>
        <dbReference type="Proteomes" id="UP000823603"/>
    </source>
</evidence>
<feature type="transmembrane region" description="Helical" evidence="6">
    <location>
        <begin position="162"/>
        <end position="184"/>
    </location>
</feature>
<proteinExistence type="predicted"/>
<evidence type="ECO:0000313" key="8">
    <source>
        <dbReference type="EMBL" id="MBO8471372.1"/>
    </source>
</evidence>
<keyword evidence="3 6" id="KW-0812">Transmembrane</keyword>
<dbReference type="GO" id="GO:0005886">
    <property type="term" value="C:plasma membrane"/>
    <property type="evidence" value="ECO:0007669"/>
    <property type="project" value="UniProtKB-SubCell"/>
</dbReference>
<comment type="caution">
    <text evidence="8">The sequence shown here is derived from an EMBL/GenBank/DDBJ whole genome shotgun (WGS) entry which is preliminary data.</text>
</comment>
<evidence type="ECO:0000256" key="6">
    <source>
        <dbReference type="SAM" id="Phobius"/>
    </source>
</evidence>
<comment type="subcellular location">
    <subcellularLocation>
        <location evidence="1">Cell membrane</location>
        <topology evidence="1">Multi-pass membrane protein</topology>
    </subcellularLocation>
</comment>
<keyword evidence="2" id="KW-1003">Cell membrane</keyword>
<keyword evidence="5 6" id="KW-0472">Membrane</keyword>
<keyword evidence="4 6" id="KW-1133">Transmembrane helix</keyword>
<dbReference type="Proteomes" id="UP000823603">
    <property type="component" value="Unassembled WGS sequence"/>
</dbReference>
<evidence type="ECO:0000256" key="5">
    <source>
        <dbReference type="ARBA" id="ARBA00023136"/>
    </source>
</evidence>
<protein>
    <recommendedName>
        <fullName evidence="7">ABC3 transporter permease C-terminal domain-containing protein</fullName>
    </recommendedName>
</protein>
<name>A0A9D9IF67_9BACT</name>
<dbReference type="EMBL" id="JADIMB010000090">
    <property type="protein sequence ID" value="MBO8471372.1"/>
    <property type="molecule type" value="Genomic_DNA"/>
</dbReference>
<reference evidence="8" key="1">
    <citation type="submission" date="2020-10" db="EMBL/GenBank/DDBJ databases">
        <authorList>
            <person name="Gilroy R."/>
        </authorList>
    </citation>
    <scope>NUCLEOTIDE SEQUENCE</scope>
    <source>
        <strain evidence="8">B2-22910</strain>
    </source>
</reference>